<dbReference type="InParanoid" id="A0A7J8I000"/>
<dbReference type="Proteomes" id="UP000550707">
    <property type="component" value="Unassembled WGS sequence"/>
</dbReference>
<comment type="caution">
    <text evidence="3">The sequence shown here is derived from an EMBL/GenBank/DDBJ whole genome shotgun (WGS) entry which is preliminary data.</text>
</comment>
<dbReference type="InterPro" id="IPR036179">
    <property type="entry name" value="Ig-like_dom_sf"/>
</dbReference>
<feature type="compositionally biased region" description="Basic and acidic residues" evidence="1">
    <location>
        <begin position="106"/>
        <end position="124"/>
    </location>
</feature>
<dbReference type="InterPro" id="IPR003006">
    <property type="entry name" value="Ig/MHC_CS"/>
</dbReference>
<accession>A0A7J8I000</accession>
<evidence type="ECO:0000259" key="2">
    <source>
        <dbReference type="SMART" id="SM00407"/>
    </source>
</evidence>
<dbReference type="EMBL" id="JACASF010000005">
    <property type="protein sequence ID" value="KAF6477953.1"/>
    <property type="molecule type" value="Genomic_DNA"/>
</dbReference>
<name>A0A7J8I000_MOLMO</name>
<feature type="compositionally biased region" description="Pro residues" evidence="1">
    <location>
        <begin position="95"/>
        <end position="105"/>
    </location>
</feature>
<evidence type="ECO:0000256" key="1">
    <source>
        <dbReference type="SAM" id="MobiDB-lite"/>
    </source>
</evidence>
<proteinExistence type="predicted"/>
<reference evidence="3 4" key="1">
    <citation type="journal article" date="2020" name="Nature">
        <title>Six reference-quality genomes reveal evolution of bat adaptations.</title>
        <authorList>
            <person name="Jebb D."/>
            <person name="Huang Z."/>
            <person name="Pippel M."/>
            <person name="Hughes G.M."/>
            <person name="Lavrichenko K."/>
            <person name="Devanna P."/>
            <person name="Winkler S."/>
            <person name="Jermiin L.S."/>
            <person name="Skirmuntt E.C."/>
            <person name="Katzourakis A."/>
            <person name="Burkitt-Gray L."/>
            <person name="Ray D.A."/>
            <person name="Sullivan K.A.M."/>
            <person name="Roscito J.G."/>
            <person name="Kirilenko B.M."/>
            <person name="Davalos L.M."/>
            <person name="Corthals A.P."/>
            <person name="Power M.L."/>
            <person name="Jones G."/>
            <person name="Ransome R.D."/>
            <person name="Dechmann D.K.N."/>
            <person name="Locatelli A.G."/>
            <person name="Puechmaille S.J."/>
            <person name="Fedrigo O."/>
            <person name="Jarvis E.D."/>
            <person name="Hiller M."/>
            <person name="Vernes S.C."/>
            <person name="Myers E.W."/>
            <person name="Teeling E.C."/>
        </authorList>
    </citation>
    <scope>NUCLEOTIDE SEQUENCE [LARGE SCALE GENOMIC DNA]</scope>
    <source>
        <strain evidence="3">MMolMol1</strain>
        <tissue evidence="3">Muscle</tissue>
    </source>
</reference>
<dbReference type="SMART" id="SM00407">
    <property type="entry name" value="IGc1"/>
    <property type="match status" value="1"/>
</dbReference>
<feature type="region of interest" description="Disordered" evidence="1">
    <location>
        <begin position="95"/>
        <end position="124"/>
    </location>
</feature>
<gene>
    <name evidence="3" type="ORF">HJG59_010845</name>
</gene>
<sequence length="144" mass="16038">MMVSWKANRSPITQSVETTEPLKLSCNKYWASSYLSPTSNKWKFGLSYSCQVTHDRCTTEKAVVLAVFLGSRILHPPGPSSALLSPTVLQLPTVPLKPLPSQPRPCPEEDVRRGAKEEVGTEQRENLLGFVSQKLTPQYPTRVI</sequence>
<dbReference type="InterPro" id="IPR013783">
    <property type="entry name" value="Ig-like_fold"/>
</dbReference>
<dbReference type="AlphaFoldDB" id="A0A7J8I000"/>
<evidence type="ECO:0000313" key="4">
    <source>
        <dbReference type="Proteomes" id="UP000550707"/>
    </source>
</evidence>
<evidence type="ECO:0000313" key="3">
    <source>
        <dbReference type="EMBL" id="KAF6477953.1"/>
    </source>
</evidence>
<feature type="domain" description="Immunoglobulin C1-set" evidence="2">
    <location>
        <begin position="1"/>
        <end position="60"/>
    </location>
</feature>
<keyword evidence="4" id="KW-1185">Reference proteome</keyword>
<dbReference type="SUPFAM" id="SSF48726">
    <property type="entry name" value="Immunoglobulin"/>
    <property type="match status" value="1"/>
</dbReference>
<dbReference type="PROSITE" id="PS00290">
    <property type="entry name" value="IG_MHC"/>
    <property type="match status" value="1"/>
</dbReference>
<protein>
    <recommendedName>
        <fullName evidence="2">Immunoglobulin C1-set domain-containing protein</fullName>
    </recommendedName>
</protein>
<organism evidence="3 4">
    <name type="scientific">Molossus molossus</name>
    <name type="common">Pallas' mastiff bat</name>
    <name type="synonym">Vespertilio molossus</name>
    <dbReference type="NCBI Taxonomy" id="27622"/>
    <lineage>
        <taxon>Eukaryota</taxon>
        <taxon>Metazoa</taxon>
        <taxon>Chordata</taxon>
        <taxon>Craniata</taxon>
        <taxon>Vertebrata</taxon>
        <taxon>Euteleostomi</taxon>
        <taxon>Mammalia</taxon>
        <taxon>Eutheria</taxon>
        <taxon>Laurasiatheria</taxon>
        <taxon>Chiroptera</taxon>
        <taxon>Yangochiroptera</taxon>
        <taxon>Molossidae</taxon>
        <taxon>Molossus</taxon>
    </lineage>
</organism>
<dbReference type="InterPro" id="IPR003597">
    <property type="entry name" value="Ig_C1-set"/>
</dbReference>
<dbReference type="Gene3D" id="2.60.40.10">
    <property type="entry name" value="Immunoglobulins"/>
    <property type="match status" value="1"/>
</dbReference>
<dbReference type="Pfam" id="PF07654">
    <property type="entry name" value="C1-set"/>
    <property type="match status" value="1"/>
</dbReference>